<keyword evidence="2" id="KW-1185">Reference proteome</keyword>
<dbReference type="EMBL" id="JAANQT010000004">
    <property type="protein sequence ID" value="KAG1316174.1"/>
    <property type="molecule type" value="Genomic_DNA"/>
</dbReference>
<dbReference type="OrthoDB" id="2363016at2759"/>
<gene>
    <name evidence="1" type="ORF">G6F64_000068</name>
</gene>
<evidence type="ECO:0000313" key="1">
    <source>
        <dbReference type="EMBL" id="KAG1316174.1"/>
    </source>
</evidence>
<dbReference type="Proteomes" id="UP000716291">
    <property type="component" value="Unassembled WGS sequence"/>
</dbReference>
<protein>
    <submittedName>
        <fullName evidence="1">Uncharacterized protein</fullName>
    </submittedName>
</protein>
<comment type="caution">
    <text evidence="1">The sequence shown here is derived from an EMBL/GenBank/DDBJ whole genome shotgun (WGS) entry which is preliminary data.</text>
</comment>
<reference evidence="1" key="1">
    <citation type="journal article" date="2020" name="Microb. Genom.">
        <title>Genetic diversity of clinical and environmental Mucorales isolates obtained from an investigation of mucormycosis cases among solid organ transplant recipients.</title>
        <authorList>
            <person name="Nguyen M.H."/>
            <person name="Kaul D."/>
            <person name="Muto C."/>
            <person name="Cheng S.J."/>
            <person name="Richter R.A."/>
            <person name="Bruno V.M."/>
            <person name="Liu G."/>
            <person name="Beyhan S."/>
            <person name="Sundermann A.J."/>
            <person name="Mounaud S."/>
            <person name="Pasculle A.W."/>
            <person name="Nierman W.C."/>
            <person name="Driscoll E."/>
            <person name="Cumbie R."/>
            <person name="Clancy C.J."/>
            <person name="Dupont C.L."/>
        </authorList>
    </citation>
    <scope>NUCLEOTIDE SEQUENCE</scope>
    <source>
        <strain evidence="1">GL11</strain>
    </source>
</reference>
<sequence>MDVFKEQTNYGPCLLTPDFQEFEPNADDILIDEDLLDLFRIIKQVIRKSAAPEDLAKLLFCISYALCDHMKFMKPIHEDRIVFSDDQTSDVYCVKLSANTSCCQESGSFPKWLDSSVASASSPAYDLLLQTPYRPFRPTYTSLPSQYETPTSSHSTLSADVTPYSQQTDTLLEPHQRGFYYQGDRITREPALLQRYAEQGILTQASLLRKRKRHSADSVHDIGSVKKAKIPHRHGEFESRRNKKLLPTCKKLLRLFYLLGDDIINRLRTITFEELEQKADKLLPSFSLAIESTYIPTTDPFLTDEQRAKLLEPALRVLTDHSNKKPHLDNGMNQNGIYYNTDYFQLYLAFEQFQHTFAILFPHEIVPITKEDKDRDRNSNMKAYRRWIEPRLIDSNWAAFRRNIVVGERITQLAKSVGQGILLITKELSGSKLHLTFTNSEWDEFITGLNSRRWDATIDWSKTPDLQYLHLRHQQQQFCSLLITELQEKFATRYWFQPNGSLVSLNDRKRIFQQIQTTTMMFSGLKEENPL</sequence>
<name>A0A9P6XL65_RHIOR</name>
<dbReference type="AlphaFoldDB" id="A0A9P6XL65"/>
<proteinExistence type="predicted"/>
<organism evidence="1 2">
    <name type="scientific">Rhizopus oryzae</name>
    <name type="common">Mucormycosis agent</name>
    <name type="synonym">Rhizopus arrhizus var. delemar</name>
    <dbReference type="NCBI Taxonomy" id="64495"/>
    <lineage>
        <taxon>Eukaryota</taxon>
        <taxon>Fungi</taxon>
        <taxon>Fungi incertae sedis</taxon>
        <taxon>Mucoromycota</taxon>
        <taxon>Mucoromycotina</taxon>
        <taxon>Mucoromycetes</taxon>
        <taxon>Mucorales</taxon>
        <taxon>Mucorineae</taxon>
        <taxon>Rhizopodaceae</taxon>
        <taxon>Rhizopus</taxon>
    </lineage>
</organism>
<accession>A0A9P6XL65</accession>
<evidence type="ECO:0000313" key="2">
    <source>
        <dbReference type="Proteomes" id="UP000716291"/>
    </source>
</evidence>